<keyword evidence="3" id="KW-1185">Reference proteome</keyword>
<dbReference type="GO" id="GO:0050485">
    <property type="term" value="F:oxidoreductase activity, acting on X-H and Y-H to form an X-Y bond, with a disulfide as acceptor"/>
    <property type="evidence" value="ECO:0007669"/>
    <property type="project" value="InterPro"/>
</dbReference>
<accession>H0ULK1</accession>
<evidence type="ECO:0000313" key="3">
    <source>
        <dbReference type="Proteomes" id="UP000003806"/>
    </source>
</evidence>
<organism evidence="2 3">
    <name type="scientific">Jonquetella anthropi DSM 22815</name>
    <dbReference type="NCBI Taxonomy" id="885272"/>
    <lineage>
        <taxon>Bacteria</taxon>
        <taxon>Thermotogati</taxon>
        <taxon>Synergistota</taxon>
        <taxon>Synergistia</taxon>
        <taxon>Synergistales</taxon>
        <taxon>Dethiosulfovibrionaceae</taxon>
        <taxon>Jonquetella</taxon>
    </lineage>
</organism>
<dbReference type="Proteomes" id="UP000003806">
    <property type="component" value="Chromosome"/>
</dbReference>
<keyword evidence="1" id="KW-0560">Oxidoreductase</keyword>
<evidence type="ECO:0000256" key="1">
    <source>
        <dbReference type="ARBA" id="ARBA00023002"/>
    </source>
</evidence>
<dbReference type="STRING" id="885272.JonanDRAFT_0029"/>
<dbReference type="HOGENOM" id="CLU_053106_0_0_0"/>
<dbReference type="InterPro" id="IPR010187">
    <property type="entry name" value="Various_sel_PB"/>
</dbReference>
<evidence type="ECO:0000313" key="2">
    <source>
        <dbReference type="EMBL" id="EHM12466.1"/>
    </source>
</evidence>
<protein>
    <submittedName>
        <fullName evidence="2">Selenoprotein B, glycine/betaine/sarcosine/D-proline reductase family</fullName>
    </submittedName>
</protein>
<dbReference type="AlphaFoldDB" id="H0ULK1"/>
<proteinExistence type="predicted"/>
<sequence>MTFRIVHYINQFYAGIGGEEMAHVAPEFRQGKVGPGAALQAAFGAEAEIVGTVICGDNYFNEHNDEAKATILKMVSDCKPDALVAGPGFFAGRYGMACGDVCATVKEKLGIPAVTALYPENPGAESFSKQVYIVKAADSARGMKDAAQGIARLTLKLLKKETLGPAAEEGYIHQGRRRVFFHEKNGATRGLEMLLAKIEGRPFQTEYEMPTFKKIPPCPPVKDITKATIALITSGGIVPKGNPDKIRVSSAESFGRYDVSGLDDLTNENYESIHGGYDTVWANADPDVVLPLDEMRELEKEGKIGKLYKYVYCTTGTGTAVAWAEKFGQEIGPELKAAGVDAAILTST</sequence>
<dbReference type="EMBL" id="CM001376">
    <property type="protein sequence ID" value="EHM12466.1"/>
    <property type="molecule type" value="Genomic_DNA"/>
</dbReference>
<dbReference type="Pfam" id="PF07355">
    <property type="entry name" value="GRDB"/>
    <property type="match status" value="1"/>
</dbReference>
<dbReference type="NCBIfam" id="TIGR01918">
    <property type="entry name" value="various_sel_PB"/>
    <property type="match status" value="1"/>
</dbReference>
<name>H0ULK1_9BACT</name>
<gene>
    <name evidence="2" type="ORF">JonanDRAFT_0029</name>
</gene>
<reference evidence="2 3" key="1">
    <citation type="submission" date="2011-11" db="EMBL/GenBank/DDBJ databases">
        <title>The Noncontiguous Finished genome of Jonquetella anthropi DSM 22815.</title>
        <authorList>
            <consortium name="US DOE Joint Genome Institute (JGI-PGF)"/>
            <person name="Lucas S."/>
            <person name="Copeland A."/>
            <person name="Lapidus A."/>
            <person name="Glavina del Rio T."/>
            <person name="Dalin E."/>
            <person name="Tice H."/>
            <person name="Bruce D."/>
            <person name="Goodwin L."/>
            <person name="Pitluck S."/>
            <person name="Peters L."/>
            <person name="Mikhailova N."/>
            <person name="Held B."/>
            <person name="Kyrpides N."/>
            <person name="Mavromatis K."/>
            <person name="Ivanova N."/>
            <person name="Markowitz V."/>
            <person name="Cheng J.-F."/>
            <person name="Hugenholtz P."/>
            <person name="Woyke T."/>
            <person name="Wu D."/>
            <person name="Gronow S."/>
            <person name="Wellnitz S."/>
            <person name="Brambilla E."/>
            <person name="Klenk H.-P."/>
            <person name="Eisen J.A."/>
        </authorList>
    </citation>
    <scope>NUCLEOTIDE SEQUENCE [LARGE SCALE GENOMIC DNA]</scope>
    <source>
        <strain evidence="2 3">DSM 22815</strain>
    </source>
</reference>
<dbReference type="eggNOG" id="COG1978">
    <property type="taxonomic scope" value="Bacteria"/>
</dbReference>